<dbReference type="Proteomes" id="UP001597262">
    <property type="component" value="Unassembled WGS sequence"/>
</dbReference>
<accession>A0ABW3S4D2</accession>
<proteinExistence type="predicted"/>
<keyword evidence="2" id="KW-1185">Reference proteome</keyword>
<gene>
    <name evidence="1" type="ORF">ACFQ3W_25630</name>
</gene>
<organism evidence="1 2">
    <name type="scientific">Paenibacillus puldeungensis</name>
    <dbReference type="NCBI Taxonomy" id="696536"/>
    <lineage>
        <taxon>Bacteria</taxon>
        <taxon>Bacillati</taxon>
        <taxon>Bacillota</taxon>
        <taxon>Bacilli</taxon>
        <taxon>Bacillales</taxon>
        <taxon>Paenibacillaceae</taxon>
        <taxon>Paenibacillus</taxon>
    </lineage>
</organism>
<reference evidence="2" key="1">
    <citation type="journal article" date="2019" name="Int. J. Syst. Evol. Microbiol.">
        <title>The Global Catalogue of Microorganisms (GCM) 10K type strain sequencing project: providing services to taxonomists for standard genome sequencing and annotation.</title>
        <authorList>
            <consortium name="The Broad Institute Genomics Platform"/>
            <consortium name="The Broad Institute Genome Sequencing Center for Infectious Disease"/>
            <person name="Wu L."/>
            <person name="Ma J."/>
        </authorList>
    </citation>
    <scope>NUCLEOTIDE SEQUENCE [LARGE SCALE GENOMIC DNA]</scope>
    <source>
        <strain evidence="2">CCUG 59189</strain>
    </source>
</reference>
<evidence type="ECO:0000313" key="2">
    <source>
        <dbReference type="Proteomes" id="UP001597262"/>
    </source>
</evidence>
<dbReference type="EMBL" id="JBHTLM010000037">
    <property type="protein sequence ID" value="MFD1179659.1"/>
    <property type="molecule type" value="Genomic_DNA"/>
</dbReference>
<name>A0ABW3S4D2_9BACL</name>
<comment type="caution">
    <text evidence="1">The sequence shown here is derived from an EMBL/GenBank/DDBJ whole genome shotgun (WGS) entry which is preliminary data.</text>
</comment>
<protein>
    <submittedName>
        <fullName evidence="1">Uncharacterized protein</fullName>
    </submittedName>
</protein>
<dbReference type="RefSeq" id="WP_379322081.1">
    <property type="nucleotide sequence ID" value="NZ_JBHTLM010000037.1"/>
</dbReference>
<evidence type="ECO:0000313" key="1">
    <source>
        <dbReference type="EMBL" id="MFD1179659.1"/>
    </source>
</evidence>
<sequence>MSTYLESALRKLKRLQDETTNVSVGTAMEQVGWFFKQDFQSVIDDLETHKILLEMKNDRCANSDHSETL</sequence>